<dbReference type="PANTHER" id="PTHR30461:SF23">
    <property type="entry name" value="DNA RECOMBINASE-RELATED"/>
    <property type="match status" value="1"/>
</dbReference>
<evidence type="ECO:0000259" key="2">
    <source>
        <dbReference type="PROSITE" id="PS51737"/>
    </source>
</evidence>
<keyword evidence="4" id="KW-1185">Reference proteome</keyword>
<dbReference type="InterPro" id="IPR036162">
    <property type="entry name" value="Resolvase-like_N_sf"/>
</dbReference>
<dbReference type="Gene3D" id="3.90.1750.20">
    <property type="entry name" value="Putative Large Serine Recombinase, Chain B, Domain 2"/>
    <property type="match status" value="1"/>
</dbReference>
<dbReference type="PANTHER" id="PTHR30461">
    <property type="entry name" value="DNA-INVERTASE FROM LAMBDOID PROPHAGE"/>
    <property type="match status" value="1"/>
</dbReference>
<dbReference type="SUPFAM" id="SSF53041">
    <property type="entry name" value="Resolvase-like"/>
    <property type="match status" value="1"/>
</dbReference>
<dbReference type="Gene3D" id="3.40.50.1390">
    <property type="entry name" value="Resolvase, N-terminal catalytic domain"/>
    <property type="match status" value="1"/>
</dbReference>
<dbReference type="InterPro" id="IPR038109">
    <property type="entry name" value="DNA_bind_recomb_sf"/>
</dbReference>
<dbReference type="InterPro" id="IPR050639">
    <property type="entry name" value="SSR_resolvase"/>
</dbReference>
<dbReference type="EMBL" id="SOPW01000024">
    <property type="protein sequence ID" value="TFB13590.1"/>
    <property type="molecule type" value="Genomic_DNA"/>
</dbReference>
<evidence type="ECO:0000313" key="4">
    <source>
        <dbReference type="Proteomes" id="UP000297975"/>
    </source>
</evidence>
<dbReference type="Pfam" id="PF07508">
    <property type="entry name" value="Recombinase"/>
    <property type="match status" value="1"/>
</dbReference>
<sequence>MVVHLTNRKRALLYRRISPRPEQDFGNTSLEKQLEDMMKYCQRNNIEVVDVYTDNLKSGKSFEGRDEFKEMYHRALKTEEEIDYVIVLKQDRLSRDTLDTLFIMKRLNEAGVNLISIADNINTNDRNAEILVHVMSLVAQLERDFINYRTRSGMEKKAEDGFFLGGQVFGYKSFNKKLRVLPREARVVKYIFEKYAVDMWGYKKIASSLNMQGIKTKNKKDWTINAVKTVLENQIYIGSTKWRGEYTKGNHTPIIEKSLWEKTQEVMQTRSYTPVKIHSGSYPLSGLIKCPRCGSSMVQGNCSQKYKYYQCSKNKNSGRVACTSNLINKEYAEDYVLRDFLNHLQNEILPLLLHDITKANLDYELKPLEEEIRYLNKEIEELQKGIETTLDLFDDNSVNIDPDLLKNRLVTKQNAINEKKSIVKELTKQVEFKRSNSFMEIIRYSIENFKDFYSTLADEEKKKFFHSVIRQIHINQGEKPKDRLITDIEYFFDLDDISNLVNTKK</sequence>
<dbReference type="OrthoDB" id="9811097at2"/>
<comment type="caution">
    <text evidence="3">The sequence shown here is derived from an EMBL/GenBank/DDBJ whole genome shotgun (WGS) entry which is preliminary data.</text>
</comment>
<evidence type="ECO:0000313" key="3">
    <source>
        <dbReference type="EMBL" id="TFB13590.1"/>
    </source>
</evidence>
<dbReference type="GO" id="GO:0000150">
    <property type="term" value="F:DNA strand exchange activity"/>
    <property type="evidence" value="ECO:0007669"/>
    <property type="project" value="InterPro"/>
</dbReference>
<dbReference type="AlphaFoldDB" id="A0A4Y8ICA3"/>
<dbReference type="Proteomes" id="UP000297975">
    <property type="component" value="Unassembled WGS sequence"/>
</dbReference>
<dbReference type="GO" id="GO:0003677">
    <property type="term" value="F:DNA binding"/>
    <property type="evidence" value="ECO:0007669"/>
    <property type="project" value="InterPro"/>
</dbReference>
<dbReference type="InterPro" id="IPR006119">
    <property type="entry name" value="Resolv_N"/>
</dbReference>
<accession>A0A4Y8ICA3</accession>
<name>A0A4Y8ICA3_9BACI</name>
<dbReference type="InterPro" id="IPR011109">
    <property type="entry name" value="DNA_bind_recombinase_dom"/>
</dbReference>
<dbReference type="CDD" id="cd00338">
    <property type="entry name" value="Ser_Recombinase"/>
    <property type="match status" value="1"/>
</dbReference>
<dbReference type="RefSeq" id="WP_134341458.1">
    <property type="nucleotide sequence ID" value="NZ_SOPW01000024.1"/>
</dbReference>
<dbReference type="Pfam" id="PF13408">
    <property type="entry name" value="Zn_ribbon_recom"/>
    <property type="match status" value="1"/>
</dbReference>
<proteinExistence type="predicted"/>
<dbReference type="PROSITE" id="PS51736">
    <property type="entry name" value="RECOMBINASES_3"/>
    <property type="match status" value="1"/>
</dbReference>
<dbReference type="PROSITE" id="PS51737">
    <property type="entry name" value="RECOMBINASE_DNA_BIND"/>
    <property type="match status" value="1"/>
</dbReference>
<reference evidence="3 4" key="1">
    <citation type="submission" date="2019-03" db="EMBL/GenBank/DDBJ databases">
        <authorList>
            <person name="He R.-H."/>
        </authorList>
    </citation>
    <scope>NUCLEOTIDE SEQUENCE [LARGE SCALE GENOMIC DNA]</scope>
    <source>
        <strain evidence="4">SH 714</strain>
    </source>
</reference>
<dbReference type="SMART" id="SM00857">
    <property type="entry name" value="Resolvase"/>
    <property type="match status" value="1"/>
</dbReference>
<feature type="domain" description="Resolvase/invertase-type recombinase catalytic" evidence="1">
    <location>
        <begin position="10"/>
        <end position="161"/>
    </location>
</feature>
<gene>
    <name evidence="3" type="ORF">E3U55_15840</name>
</gene>
<protein>
    <submittedName>
        <fullName evidence="3">Recombinase family protein</fullName>
    </submittedName>
</protein>
<evidence type="ECO:0000259" key="1">
    <source>
        <dbReference type="PROSITE" id="PS51736"/>
    </source>
</evidence>
<organism evidence="3 4">
    <name type="scientific">Filobacillus milosensis</name>
    <dbReference type="NCBI Taxonomy" id="94137"/>
    <lineage>
        <taxon>Bacteria</taxon>
        <taxon>Bacillati</taxon>
        <taxon>Bacillota</taxon>
        <taxon>Bacilli</taxon>
        <taxon>Bacillales</taxon>
        <taxon>Bacillaceae</taxon>
        <taxon>Filobacillus</taxon>
    </lineage>
</organism>
<feature type="domain" description="Recombinase" evidence="2">
    <location>
        <begin position="168"/>
        <end position="273"/>
    </location>
</feature>
<dbReference type="InterPro" id="IPR025827">
    <property type="entry name" value="Zn_ribbon_recom_dom"/>
</dbReference>
<dbReference type="Pfam" id="PF00239">
    <property type="entry name" value="Resolvase"/>
    <property type="match status" value="1"/>
</dbReference>